<proteinExistence type="predicted"/>
<keyword evidence="1" id="KW-0732">Signal</keyword>
<evidence type="ECO:0000313" key="4">
    <source>
        <dbReference type="Proteomes" id="UP001521785"/>
    </source>
</evidence>
<feature type="chain" id="PRO_5046461151" description="SGNH hydrolase-type esterase domain-containing protein" evidence="1">
    <location>
        <begin position="24"/>
        <end position="242"/>
    </location>
</feature>
<keyword evidence="4" id="KW-1185">Reference proteome</keyword>
<gene>
    <name evidence="3" type="ORF">SLS60_004862</name>
</gene>
<feature type="signal peptide" evidence="1">
    <location>
        <begin position="1"/>
        <end position="23"/>
    </location>
</feature>
<dbReference type="EMBL" id="JAKJXO020000005">
    <property type="protein sequence ID" value="KAL1605314.1"/>
    <property type="molecule type" value="Genomic_DNA"/>
</dbReference>
<dbReference type="Gene3D" id="3.40.50.1110">
    <property type="entry name" value="SGNH hydrolase"/>
    <property type="match status" value="1"/>
</dbReference>
<comment type="caution">
    <text evidence="3">The sequence shown here is derived from an EMBL/GenBank/DDBJ whole genome shotgun (WGS) entry which is preliminary data.</text>
</comment>
<dbReference type="PANTHER" id="PTHR30383:SF5">
    <property type="entry name" value="SGNH HYDROLASE-TYPE ESTERASE DOMAIN-CONTAINING PROTEIN"/>
    <property type="match status" value="1"/>
</dbReference>
<name>A0ABR3RLK2_9PLEO</name>
<protein>
    <recommendedName>
        <fullName evidence="2">SGNH hydrolase-type esterase domain-containing protein</fullName>
    </recommendedName>
</protein>
<accession>A0ABR3RLK2</accession>
<evidence type="ECO:0000313" key="3">
    <source>
        <dbReference type="EMBL" id="KAL1605314.1"/>
    </source>
</evidence>
<dbReference type="PANTHER" id="PTHR30383">
    <property type="entry name" value="THIOESTERASE 1/PROTEASE 1/LYSOPHOSPHOLIPASE L1"/>
    <property type="match status" value="1"/>
</dbReference>
<dbReference type="Proteomes" id="UP001521785">
    <property type="component" value="Unassembled WGS sequence"/>
</dbReference>
<evidence type="ECO:0000259" key="2">
    <source>
        <dbReference type="Pfam" id="PF13472"/>
    </source>
</evidence>
<dbReference type="InterPro" id="IPR036514">
    <property type="entry name" value="SGNH_hydro_sf"/>
</dbReference>
<dbReference type="SUPFAM" id="SSF52266">
    <property type="entry name" value="SGNH hydrolase"/>
    <property type="match status" value="1"/>
</dbReference>
<organism evidence="3 4">
    <name type="scientific">Paraconiothyrium brasiliense</name>
    <dbReference type="NCBI Taxonomy" id="300254"/>
    <lineage>
        <taxon>Eukaryota</taxon>
        <taxon>Fungi</taxon>
        <taxon>Dikarya</taxon>
        <taxon>Ascomycota</taxon>
        <taxon>Pezizomycotina</taxon>
        <taxon>Dothideomycetes</taxon>
        <taxon>Pleosporomycetidae</taxon>
        <taxon>Pleosporales</taxon>
        <taxon>Massarineae</taxon>
        <taxon>Didymosphaeriaceae</taxon>
        <taxon>Paraconiothyrium</taxon>
    </lineage>
</organism>
<reference evidence="3 4" key="1">
    <citation type="submission" date="2024-02" db="EMBL/GenBank/DDBJ databases">
        <title>De novo assembly and annotation of 12 fungi associated with fruit tree decline syndrome in Ontario, Canada.</title>
        <authorList>
            <person name="Sulman M."/>
            <person name="Ellouze W."/>
            <person name="Ilyukhin E."/>
        </authorList>
    </citation>
    <scope>NUCLEOTIDE SEQUENCE [LARGE SCALE GENOMIC DNA]</scope>
    <source>
        <strain evidence="3 4">M42-189</strain>
    </source>
</reference>
<sequence>MLNFLTKLVPCTLLSFFASPTISSPLNTRSISSTPLRILPLGDSITWGYFNGTGTNGYREELLERLVAIDASVEFVGTQTSGNMTNNQNEGHPGWTINQVRAVLGPALDFKPNVVLIHLATNDLNMAETAAESWSEAPERLGGVIDDVVKALPDAAVFVAKIIQTKIAESQKRFDAYNAAIPGVVKERVDKGFGLVVVDQSVVGTDELSDDLHPDPAGYAHMGNIWADAVLNNQALVKPVPS</sequence>
<dbReference type="InterPro" id="IPR051532">
    <property type="entry name" value="Ester_Hydrolysis_Enzymes"/>
</dbReference>
<dbReference type="CDD" id="cd01833">
    <property type="entry name" value="XynB_like"/>
    <property type="match status" value="1"/>
</dbReference>
<feature type="domain" description="SGNH hydrolase-type esterase" evidence="2">
    <location>
        <begin position="41"/>
        <end position="220"/>
    </location>
</feature>
<dbReference type="Pfam" id="PF13472">
    <property type="entry name" value="Lipase_GDSL_2"/>
    <property type="match status" value="1"/>
</dbReference>
<evidence type="ECO:0000256" key="1">
    <source>
        <dbReference type="SAM" id="SignalP"/>
    </source>
</evidence>
<dbReference type="InterPro" id="IPR013830">
    <property type="entry name" value="SGNH_hydro"/>
</dbReference>